<dbReference type="InterPro" id="IPR050090">
    <property type="entry name" value="Tyrosine_recombinase_XerCD"/>
</dbReference>
<dbReference type="PANTHER" id="PTHR30349">
    <property type="entry name" value="PHAGE INTEGRASE-RELATED"/>
    <property type="match status" value="1"/>
</dbReference>
<dbReference type="InterPro" id="IPR002104">
    <property type="entry name" value="Integrase_catalytic"/>
</dbReference>
<evidence type="ECO:0000256" key="2">
    <source>
        <dbReference type="ARBA" id="ARBA00022908"/>
    </source>
</evidence>
<evidence type="ECO:0000256" key="1">
    <source>
        <dbReference type="ARBA" id="ARBA00008857"/>
    </source>
</evidence>
<dbReference type="InterPro" id="IPR013762">
    <property type="entry name" value="Integrase-like_cat_sf"/>
</dbReference>
<dbReference type="Pfam" id="PF00589">
    <property type="entry name" value="Phage_integrase"/>
    <property type="match status" value="1"/>
</dbReference>
<dbReference type="GO" id="GO:0006310">
    <property type="term" value="P:DNA recombination"/>
    <property type="evidence" value="ECO:0007669"/>
    <property type="project" value="UniProtKB-KW"/>
</dbReference>
<evidence type="ECO:0000259" key="5">
    <source>
        <dbReference type="PROSITE" id="PS51898"/>
    </source>
</evidence>
<proteinExistence type="inferred from homology"/>
<dbReference type="CDD" id="cd00397">
    <property type="entry name" value="DNA_BRE_C"/>
    <property type="match status" value="1"/>
</dbReference>
<dbReference type="SUPFAM" id="SSF56349">
    <property type="entry name" value="DNA breaking-rejoining enzymes"/>
    <property type="match status" value="1"/>
</dbReference>
<evidence type="ECO:0000256" key="4">
    <source>
        <dbReference type="ARBA" id="ARBA00023172"/>
    </source>
</evidence>
<reference evidence="6 7" key="1">
    <citation type="submission" date="2016-10" db="EMBL/GenBank/DDBJ databases">
        <authorList>
            <person name="Varghese N."/>
            <person name="Submissions S."/>
        </authorList>
    </citation>
    <scope>NUCLEOTIDE SEQUENCE [LARGE SCALE GENOMIC DNA]</scope>
    <source>
        <strain evidence="6 7">DSM 21822</strain>
    </source>
</reference>
<sequence length="407" mass="45941">MTDEPVKVDLKGVVKDTDRHGNDRYYFRAPGRKKVRLREPIGSDEFLEELRCARAGVAYFRPGTLPKAVRSIPEPPEPAKKGTLLWLCQEYYRRGGAEITEDTMARRRAMLERVCELPHPLEGDLDPQYPTKGSLPFAGMKRSHVKEIRDTRLDALGAANNIVKSISAMFEWAKEAELVDLNPARGIKRLKSGYGWHTWEVTEIVRYEERHPRGTTARRALAIFMLTGLRLSDAAIFGRQHITLVHNDEISEWEKWIRIKPGKTSRNSDPVMVEIPLLPELEAELNATPADQMTFLVNEYGSPFSGNGLGNKMRQWCDEAGLPHCSAHGLRKAGATIAAENGATHEQLKAIYGWTTYQQPDLYIRKARRRKVAKAARHLLVIDRNENKIVPLSEGVDLSGTKSAKKS</sequence>
<keyword evidence="4" id="KW-0233">DNA recombination</keyword>
<dbReference type="GO" id="GO:0003677">
    <property type="term" value="F:DNA binding"/>
    <property type="evidence" value="ECO:0007669"/>
    <property type="project" value="UniProtKB-KW"/>
</dbReference>
<evidence type="ECO:0000313" key="6">
    <source>
        <dbReference type="EMBL" id="SFK45446.1"/>
    </source>
</evidence>
<dbReference type="InterPro" id="IPR010998">
    <property type="entry name" value="Integrase_recombinase_N"/>
</dbReference>
<evidence type="ECO:0000256" key="3">
    <source>
        <dbReference type="ARBA" id="ARBA00023125"/>
    </source>
</evidence>
<dbReference type="Proteomes" id="UP000323300">
    <property type="component" value="Unassembled WGS sequence"/>
</dbReference>
<accession>A0A1I3ZP72</accession>
<organism evidence="6 7">
    <name type="scientific">Neomesorhizobium albiziae</name>
    <dbReference type="NCBI Taxonomy" id="335020"/>
    <lineage>
        <taxon>Bacteria</taxon>
        <taxon>Pseudomonadati</taxon>
        <taxon>Pseudomonadota</taxon>
        <taxon>Alphaproteobacteria</taxon>
        <taxon>Hyphomicrobiales</taxon>
        <taxon>Phyllobacteriaceae</taxon>
        <taxon>Neomesorhizobium</taxon>
    </lineage>
</organism>
<dbReference type="InterPro" id="IPR011010">
    <property type="entry name" value="DNA_brk_join_enz"/>
</dbReference>
<keyword evidence="3" id="KW-0238">DNA-binding</keyword>
<comment type="similarity">
    <text evidence="1">Belongs to the 'phage' integrase family.</text>
</comment>
<keyword evidence="2" id="KW-0229">DNA integration</keyword>
<dbReference type="AlphaFoldDB" id="A0A1I3ZP72"/>
<dbReference type="Gene3D" id="1.10.443.10">
    <property type="entry name" value="Intergrase catalytic core"/>
    <property type="match status" value="1"/>
</dbReference>
<protein>
    <submittedName>
        <fullName evidence="6">Phage integrase family protein</fullName>
    </submittedName>
</protein>
<evidence type="ECO:0000313" key="7">
    <source>
        <dbReference type="Proteomes" id="UP000323300"/>
    </source>
</evidence>
<dbReference type="EMBL" id="FOSL01000006">
    <property type="protein sequence ID" value="SFK45446.1"/>
    <property type="molecule type" value="Genomic_DNA"/>
</dbReference>
<feature type="domain" description="Tyr recombinase" evidence="5">
    <location>
        <begin position="189"/>
        <end position="377"/>
    </location>
</feature>
<name>A0A1I3ZP72_9HYPH</name>
<keyword evidence="7" id="KW-1185">Reference proteome</keyword>
<dbReference type="GO" id="GO:0015074">
    <property type="term" value="P:DNA integration"/>
    <property type="evidence" value="ECO:0007669"/>
    <property type="project" value="UniProtKB-KW"/>
</dbReference>
<dbReference type="PROSITE" id="PS51898">
    <property type="entry name" value="TYR_RECOMBINASE"/>
    <property type="match status" value="1"/>
</dbReference>
<gene>
    <name evidence="6" type="ORF">SAMN04488498_106212</name>
</gene>
<dbReference type="PANTHER" id="PTHR30349:SF64">
    <property type="entry name" value="PROPHAGE INTEGRASE INTD-RELATED"/>
    <property type="match status" value="1"/>
</dbReference>
<dbReference type="Gene3D" id="1.10.150.130">
    <property type="match status" value="1"/>
</dbReference>